<dbReference type="EMBL" id="VJWA01000001">
    <property type="protein sequence ID" value="TRW18069.1"/>
    <property type="molecule type" value="Genomic_DNA"/>
</dbReference>
<keyword evidence="2" id="KW-1185">Reference proteome</keyword>
<dbReference type="PANTHER" id="PTHR30565:SF9">
    <property type="entry name" value="PROTEIN YCIF"/>
    <property type="match status" value="1"/>
</dbReference>
<gene>
    <name evidence="1" type="ORF">FMM06_08150</name>
</gene>
<accession>A0A552UIM4</accession>
<dbReference type="Gene3D" id="1.20.1260.10">
    <property type="match status" value="1"/>
</dbReference>
<protein>
    <submittedName>
        <fullName evidence="1">DUF892 family protein</fullName>
    </submittedName>
</protein>
<reference evidence="1 2" key="1">
    <citation type="submission" date="2019-07" db="EMBL/GenBank/DDBJ databases">
        <title>Novel species isolated from glacier.</title>
        <authorList>
            <person name="Liu Q."/>
            <person name="Xin Y.-H."/>
        </authorList>
    </citation>
    <scope>NUCLEOTIDE SEQUENCE [LARGE SCALE GENOMIC DNA]</scope>
    <source>
        <strain evidence="1 2">LB1R16</strain>
    </source>
</reference>
<dbReference type="PANTHER" id="PTHR30565">
    <property type="entry name" value="PROTEIN YCIF"/>
    <property type="match status" value="1"/>
</dbReference>
<dbReference type="InterPro" id="IPR009078">
    <property type="entry name" value="Ferritin-like_SF"/>
</dbReference>
<dbReference type="Pfam" id="PF05974">
    <property type="entry name" value="DUF892"/>
    <property type="match status" value="1"/>
</dbReference>
<dbReference type="Proteomes" id="UP000317894">
    <property type="component" value="Unassembled WGS sequence"/>
</dbReference>
<comment type="caution">
    <text evidence="1">The sequence shown here is derived from an EMBL/GenBank/DDBJ whole genome shotgun (WGS) entry which is preliminary data.</text>
</comment>
<dbReference type="InterPro" id="IPR010287">
    <property type="entry name" value="DUF892_YciF-like"/>
</dbReference>
<dbReference type="OrthoDB" id="9795056at2"/>
<sequence length="169" mass="18543">MSEAPEDLQEIYIDELKDLYSANDQMKRVVKKLTTKASDPKLKDMLTKSQDGIEQHTTLIKELLAAHDEKVSKEHCKGMEGLVAEATKHALEEGPDKGPLLDVIMIAQYQRMSHYGIAGFGTAAAYAAALGLKDDQKKLKAATKDIYGADEFMTQLAESSVNIEAEAEA</sequence>
<dbReference type="InterPro" id="IPR047114">
    <property type="entry name" value="YciF"/>
</dbReference>
<dbReference type="AlphaFoldDB" id="A0A552UIM4"/>
<evidence type="ECO:0000313" key="2">
    <source>
        <dbReference type="Proteomes" id="UP000317894"/>
    </source>
</evidence>
<dbReference type="InterPro" id="IPR012347">
    <property type="entry name" value="Ferritin-like"/>
</dbReference>
<evidence type="ECO:0000313" key="1">
    <source>
        <dbReference type="EMBL" id="TRW18069.1"/>
    </source>
</evidence>
<proteinExistence type="predicted"/>
<organism evidence="1 2">
    <name type="scientific">Glacieibacterium frigidum</name>
    <dbReference type="NCBI Taxonomy" id="2593303"/>
    <lineage>
        <taxon>Bacteria</taxon>
        <taxon>Pseudomonadati</taxon>
        <taxon>Pseudomonadota</taxon>
        <taxon>Alphaproteobacteria</taxon>
        <taxon>Sphingomonadales</taxon>
        <taxon>Sphingosinicellaceae</taxon>
        <taxon>Glacieibacterium</taxon>
    </lineage>
</organism>
<dbReference type="SUPFAM" id="SSF47240">
    <property type="entry name" value="Ferritin-like"/>
    <property type="match status" value="1"/>
</dbReference>
<dbReference type="RefSeq" id="WP_144236763.1">
    <property type="nucleotide sequence ID" value="NZ_VJWA01000001.1"/>
</dbReference>
<name>A0A552UIM4_9SPHN</name>